<dbReference type="EMBL" id="ADBY01000021">
    <property type="protein sequence ID" value="EFE97273.1"/>
    <property type="molecule type" value="Genomic_DNA"/>
</dbReference>
<evidence type="ECO:0000313" key="2">
    <source>
        <dbReference type="Proteomes" id="UP000005723"/>
    </source>
</evidence>
<dbReference type="AlphaFoldDB" id="D4DYV1"/>
<keyword evidence="2" id="KW-1185">Reference proteome</keyword>
<dbReference type="STRING" id="667129.HMPREF0758_1101"/>
<organism evidence="1 2">
    <name type="scientific">Serratia odorifera DSM 4582</name>
    <dbReference type="NCBI Taxonomy" id="667129"/>
    <lineage>
        <taxon>Bacteria</taxon>
        <taxon>Pseudomonadati</taxon>
        <taxon>Pseudomonadota</taxon>
        <taxon>Gammaproteobacteria</taxon>
        <taxon>Enterobacterales</taxon>
        <taxon>Yersiniaceae</taxon>
        <taxon>Serratia</taxon>
    </lineage>
</organism>
<dbReference type="Proteomes" id="UP000005723">
    <property type="component" value="Unassembled WGS sequence"/>
</dbReference>
<protein>
    <submittedName>
        <fullName evidence="1">Uncharacterized protein</fullName>
    </submittedName>
</protein>
<name>D4DYV1_SEROD</name>
<comment type="caution">
    <text evidence="1">The sequence shown here is derived from an EMBL/GenBank/DDBJ whole genome shotgun (WGS) entry which is preliminary data.</text>
</comment>
<proteinExistence type="predicted"/>
<evidence type="ECO:0000313" key="1">
    <source>
        <dbReference type="EMBL" id="EFE97273.1"/>
    </source>
</evidence>
<accession>D4DYV1</accession>
<reference evidence="1 2" key="1">
    <citation type="submission" date="2010-01" db="EMBL/GenBank/DDBJ databases">
        <authorList>
            <person name="Muzny D."/>
            <person name="Qin X."/>
            <person name="Deng J."/>
            <person name="Jiang H."/>
            <person name="Liu Y."/>
            <person name="Qu J."/>
            <person name="Song X.-Z."/>
            <person name="Zhang L."/>
            <person name="Thornton R."/>
            <person name="Coyle M."/>
            <person name="Francisco L."/>
            <person name="Jackson L."/>
            <person name="Javaid M."/>
            <person name="Korchina V."/>
            <person name="Kovar C."/>
            <person name="Mata R."/>
            <person name="Mathew T."/>
            <person name="Ngo R."/>
            <person name="Nguyen L."/>
            <person name="Nguyen N."/>
            <person name="Okwuonu G."/>
            <person name="Ongeri F."/>
            <person name="Pham C."/>
            <person name="Simmons D."/>
            <person name="Wilczek-Boney K."/>
            <person name="Hale W."/>
            <person name="Jakkamsetti A."/>
            <person name="Pham P."/>
            <person name="Ruth R."/>
            <person name="San Lucas F."/>
            <person name="Warren J."/>
            <person name="Zhang J."/>
            <person name="Zhao Z."/>
            <person name="Zhou C."/>
            <person name="Zhu D."/>
            <person name="Lee S."/>
            <person name="Bess C."/>
            <person name="Blankenburg K."/>
            <person name="Forbes L."/>
            <person name="Fu Q."/>
            <person name="Gubbala S."/>
            <person name="Hirani K."/>
            <person name="Jayaseelan J.C."/>
            <person name="Lara F."/>
            <person name="Munidasa M."/>
            <person name="Palculict T."/>
            <person name="Patil S."/>
            <person name="Pu L.-L."/>
            <person name="Saada N."/>
            <person name="Tang L."/>
            <person name="Weissenberger G."/>
            <person name="Zhu Y."/>
            <person name="Hemphill L."/>
            <person name="Shang Y."/>
            <person name="Youmans B."/>
            <person name="Ayvaz T."/>
            <person name="Ross M."/>
            <person name="Santibanez J."/>
            <person name="Aqrawi P."/>
            <person name="Gross S."/>
            <person name="Joshi V."/>
            <person name="Fowler G."/>
            <person name="Nazareth L."/>
            <person name="Reid J."/>
            <person name="Worley K."/>
            <person name="Petrosino J."/>
            <person name="Highlander S."/>
            <person name="Gibbs R."/>
        </authorList>
    </citation>
    <scope>NUCLEOTIDE SEQUENCE [LARGE SCALE GENOMIC DNA]</scope>
    <source>
        <strain evidence="1 2">DSM 4582</strain>
    </source>
</reference>
<dbReference type="HOGENOM" id="CLU_3029893_0_0_6"/>
<sequence length="55" mass="5865">MDSLSLCQRGHRLASYLSDQDGRVHAAPSDNPASPAVSDSAINAWFKALSINADH</sequence>
<gene>
    <name evidence="1" type="ORF">HMPREF0758_1101</name>
</gene>